<evidence type="ECO:0000256" key="2">
    <source>
        <dbReference type="ARBA" id="ARBA00022723"/>
    </source>
</evidence>
<accession>A0AAU8LUG9</accession>
<name>A0AAU8LUG9_9BACT</name>
<evidence type="ECO:0000256" key="4">
    <source>
        <dbReference type="ARBA" id="ARBA00023004"/>
    </source>
</evidence>
<keyword evidence="2" id="KW-0479">Metal-binding</keyword>
<dbReference type="GO" id="GO:0005886">
    <property type="term" value="C:plasma membrane"/>
    <property type="evidence" value="ECO:0007669"/>
    <property type="project" value="TreeGrafter"/>
</dbReference>
<dbReference type="Pfam" id="PF02754">
    <property type="entry name" value="CCG"/>
    <property type="match status" value="2"/>
</dbReference>
<dbReference type="GO" id="GO:0046872">
    <property type="term" value="F:metal ion binding"/>
    <property type="evidence" value="ECO:0007669"/>
    <property type="project" value="UniProtKB-KW"/>
</dbReference>
<dbReference type="SUPFAM" id="SSF46548">
    <property type="entry name" value="alpha-helical ferredoxin"/>
    <property type="match status" value="2"/>
</dbReference>
<feature type="domain" description="4Fe-4S ferredoxin-type" evidence="7">
    <location>
        <begin position="16"/>
        <end position="47"/>
    </location>
</feature>
<dbReference type="InterPro" id="IPR004017">
    <property type="entry name" value="Cys_rich_dom"/>
</dbReference>
<dbReference type="AlphaFoldDB" id="A0AAU8LUG9"/>
<keyword evidence="3" id="KW-0560">Oxidoreductase</keyword>
<feature type="domain" description="4Fe-4S ferredoxin-type" evidence="7">
    <location>
        <begin position="423"/>
        <end position="451"/>
    </location>
</feature>
<feature type="domain" description="4Fe-4S ferredoxin-type" evidence="7">
    <location>
        <begin position="377"/>
        <end position="409"/>
    </location>
</feature>
<dbReference type="InterPro" id="IPR017900">
    <property type="entry name" value="4Fe4S_Fe_S_CS"/>
</dbReference>
<evidence type="ECO:0000256" key="5">
    <source>
        <dbReference type="ARBA" id="ARBA00023014"/>
    </source>
</evidence>
<reference evidence="8" key="1">
    <citation type="journal article" date="2024" name="Syst. Appl. Microbiol.">
        <title>First single-strain enrichments of Electrothrix cable bacteria, description of E. aestuarii sp. nov. and E. rattekaaiensis sp. nov., and proposal of a cable bacteria taxonomy following the rules of the SeqCode.</title>
        <authorList>
            <person name="Plum-Jensen L.E."/>
            <person name="Schramm A."/>
            <person name="Marshall I.P.G."/>
        </authorList>
    </citation>
    <scope>NUCLEOTIDE SEQUENCE</scope>
    <source>
        <strain evidence="8">Rat1</strain>
    </source>
</reference>
<dbReference type="GO" id="GO:0016491">
    <property type="term" value="F:oxidoreductase activity"/>
    <property type="evidence" value="ECO:0007669"/>
    <property type="project" value="UniProtKB-KW"/>
</dbReference>
<protein>
    <submittedName>
        <fullName evidence="8">Heterodisulfide reductase-related iron-sulfur binding cluster</fullName>
    </submittedName>
</protein>
<proteinExistence type="predicted"/>
<keyword evidence="5" id="KW-0411">Iron-sulfur</keyword>
<dbReference type="PANTHER" id="PTHR43255:SF1">
    <property type="entry name" value="IRON-SULFUR-BINDING OXIDOREDUCTASE FADF-RELATED"/>
    <property type="match status" value="1"/>
</dbReference>
<dbReference type="KEGG" id="eaj:Q3M24_19870"/>
<dbReference type="PANTHER" id="PTHR43255">
    <property type="entry name" value="IRON-SULFUR-BINDING OXIDOREDUCTASE FADF-RELATED-RELATED"/>
    <property type="match status" value="1"/>
</dbReference>
<gene>
    <name evidence="8" type="ORF">Q3M24_19870</name>
</gene>
<dbReference type="Pfam" id="PF13183">
    <property type="entry name" value="Fer4_8"/>
    <property type="match status" value="1"/>
</dbReference>
<dbReference type="PROSITE" id="PS51379">
    <property type="entry name" value="4FE4S_FER_2"/>
    <property type="match status" value="3"/>
</dbReference>
<dbReference type="PROSITE" id="PS00198">
    <property type="entry name" value="4FE4S_FER_1"/>
    <property type="match status" value="3"/>
</dbReference>
<dbReference type="Gene3D" id="1.10.1060.10">
    <property type="entry name" value="Alpha-helical ferredoxin"/>
    <property type="match status" value="2"/>
</dbReference>
<keyword evidence="6" id="KW-0812">Transmembrane</keyword>
<dbReference type="EMBL" id="CP159373">
    <property type="protein sequence ID" value="XCN72522.1"/>
    <property type="molecule type" value="Genomic_DNA"/>
</dbReference>
<dbReference type="GO" id="GO:0051539">
    <property type="term" value="F:4 iron, 4 sulfur cluster binding"/>
    <property type="evidence" value="ECO:0007669"/>
    <property type="project" value="UniProtKB-KW"/>
</dbReference>
<evidence type="ECO:0000256" key="3">
    <source>
        <dbReference type="ARBA" id="ARBA00023002"/>
    </source>
</evidence>
<feature type="transmembrane region" description="Helical" evidence="6">
    <location>
        <begin position="148"/>
        <end position="171"/>
    </location>
</feature>
<dbReference type="Pfam" id="PF13187">
    <property type="entry name" value="Fer4_9"/>
    <property type="match status" value="1"/>
</dbReference>
<keyword evidence="6" id="KW-0472">Membrane</keyword>
<dbReference type="SUPFAM" id="SSF103501">
    <property type="entry name" value="Respiratory nitrate reductase 1 gamma chain"/>
    <property type="match status" value="1"/>
</dbReference>
<keyword evidence="1" id="KW-0004">4Fe-4S</keyword>
<feature type="transmembrane region" description="Helical" evidence="6">
    <location>
        <begin position="324"/>
        <end position="344"/>
    </location>
</feature>
<keyword evidence="6" id="KW-1133">Transmembrane helix</keyword>
<organism evidence="8">
    <name type="scientific">Candidatus Electrothrix aestuarii</name>
    <dbReference type="NCBI Taxonomy" id="3062594"/>
    <lineage>
        <taxon>Bacteria</taxon>
        <taxon>Pseudomonadati</taxon>
        <taxon>Thermodesulfobacteriota</taxon>
        <taxon>Desulfobulbia</taxon>
        <taxon>Desulfobulbales</taxon>
        <taxon>Desulfobulbaceae</taxon>
        <taxon>Candidatus Electrothrix</taxon>
    </lineage>
</organism>
<dbReference type="InterPro" id="IPR036197">
    <property type="entry name" value="NarG-like_sf"/>
</dbReference>
<sequence length="747" mass="84207">MKQYGIHQELHKEVEELGAKDMELCMQCGICAASCPLSDGTNSFPRKIYRYLQLGLKDKLLASPEPWLCYYCGDCNTNCPRGAEPAETMMAARRWLTTEFDSTGLAKRLYLSKAWEIGSLLVLSLAVILLFVFFHGPMLTDRVSINTFAPVLWVEIGDLLMVLVLSTFLFMNVFRMYRFIMGTTTVPIGLFLSQAKEFLIHFLTQKRWGTCAASKKKLNSRWIKHFLLVTGYMTKLLLVVVFLRWFQRDTTDWHISSLFGYYAAGTIMFFSGEMLYSRYKKKEESLHRYSHATDWLFLILLFLTSLSGTIMHMFRMVGWATPTYVMYVVHLAIAVPMLIIEVPFGKWSHLFYRPFAIFLTSVKEKATQASEMTADTLKEKIDEHFMACMQCGTCTTVCPVNNVSSYSPRQVLRAISLDAATVEDVDLNAWNCVSCNSCVANCPRGIEVQDMTRAIREQNISSGQTPEYLVEPLQSLKEWNNPWQGDPSRRSAWAGETALPAFSEDKEYCLFTCCSTAYDNTPNQGNAKAGQALNRLLKNAEVSVGRLGPQESCCGDLAYRCGDTENFNRLAAKNTALFTGSGVEKLLTTSPHCLTAFTRYYSNLNMSAEHYTELLWRLIEEGSIRPVKELRRTVTYHDPCYLGRYNGIYDAPRQILQSLPGVKLVEMQHHREQSLCCGGGGGGLFKPQAEESLGTVRVHEAIDMGAEIIAVACPSCLRMLSQAVRELGYTKKIAVCDIAELVEQSLG</sequence>
<evidence type="ECO:0000259" key="7">
    <source>
        <dbReference type="PROSITE" id="PS51379"/>
    </source>
</evidence>
<feature type="transmembrane region" description="Helical" evidence="6">
    <location>
        <begin position="117"/>
        <end position="136"/>
    </location>
</feature>
<dbReference type="InterPro" id="IPR009051">
    <property type="entry name" value="Helical_ferredxn"/>
</dbReference>
<evidence type="ECO:0000256" key="6">
    <source>
        <dbReference type="SAM" id="Phobius"/>
    </source>
</evidence>
<evidence type="ECO:0000256" key="1">
    <source>
        <dbReference type="ARBA" id="ARBA00022485"/>
    </source>
</evidence>
<dbReference type="InterPro" id="IPR017896">
    <property type="entry name" value="4Fe4S_Fe-S-bd"/>
</dbReference>
<reference evidence="8" key="2">
    <citation type="submission" date="2024-06" db="EMBL/GenBank/DDBJ databases">
        <authorList>
            <person name="Plum-Jensen L.E."/>
            <person name="Schramm A."/>
            <person name="Marshall I.P.G."/>
        </authorList>
    </citation>
    <scope>NUCLEOTIDE SEQUENCE</scope>
    <source>
        <strain evidence="8">Rat1</strain>
    </source>
</reference>
<evidence type="ECO:0000313" key="8">
    <source>
        <dbReference type="EMBL" id="XCN72522.1"/>
    </source>
</evidence>
<feature type="transmembrane region" description="Helical" evidence="6">
    <location>
        <begin position="225"/>
        <end position="246"/>
    </location>
</feature>
<dbReference type="InterPro" id="IPR051460">
    <property type="entry name" value="HdrC_iron-sulfur_subunit"/>
</dbReference>
<keyword evidence="4" id="KW-0408">Iron</keyword>
<feature type="transmembrane region" description="Helical" evidence="6">
    <location>
        <begin position="296"/>
        <end position="318"/>
    </location>
</feature>
<feature type="transmembrane region" description="Helical" evidence="6">
    <location>
        <begin position="258"/>
        <end position="276"/>
    </location>
</feature>